<reference evidence="3 4" key="1">
    <citation type="submission" date="2018-10" db="EMBL/GenBank/DDBJ databases">
        <title>Streptococcus hillyeri sp. nov., isolated from equine tracheal sample.</title>
        <authorList>
            <person name="Macfadyen A.C."/>
            <person name="Waller A."/>
            <person name="Paterson G.K."/>
        </authorList>
    </citation>
    <scope>NUCLEOTIDE SEQUENCE [LARGE SCALE GENOMIC DNA]</scope>
    <source>
        <strain evidence="3 4">28462</strain>
    </source>
</reference>
<dbReference type="AlphaFoldDB" id="A0A3L9DKF9"/>
<evidence type="ECO:0000313" key="3">
    <source>
        <dbReference type="EMBL" id="RLY01264.1"/>
    </source>
</evidence>
<dbReference type="Pfam" id="PF04892">
    <property type="entry name" value="VanZ"/>
    <property type="match status" value="1"/>
</dbReference>
<keyword evidence="1" id="KW-1133">Transmembrane helix</keyword>
<dbReference type="Proteomes" id="UP000279194">
    <property type="component" value="Unassembled WGS sequence"/>
</dbReference>
<evidence type="ECO:0000313" key="4">
    <source>
        <dbReference type="Proteomes" id="UP000279194"/>
    </source>
</evidence>
<dbReference type="InterPro" id="IPR006976">
    <property type="entry name" value="VanZ-like"/>
</dbReference>
<sequence>MRNSRAKRLLVTAICLSLVYEATQYLLAIGMADITDVIHNILGAYLGFLMGKVLRKNH</sequence>
<evidence type="ECO:0000256" key="1">
    <source>
        <dbReference type="SAM" id="Phobius"/>
    </source>
</evidence>
<keyword evidence="1" id="KW-0812">Transmembrane</keyword>
<accession>A0A3L9DKF9</accession>
<keyword evidence="1" id="KW-0472">Membrane</keyword>
<dbReference type="RefSeq" id="WP_121836405.1">
    <property type="nucleotide sequence ID" value="NZ_RCVM01000031.1"/>
</dbReference>
<name>A0A3L9DKF9_9STRE</name>
<evidence type="ECO:0000259" key="2">
    <source>
        <dbReference type="Pfam" id="PF04892"/>
    </source>
</evidence>
<feature type="domain" description="VanZ-like" evidence="2">
    <location>
        <begin position="3"/>
        <end position="54"/>
    </location>
</feature>
<proteinExistence type="predicted"/>
<protein>
    <recommendedName>
        <fullName evidence="2">VanZ-like domain-containing protein</fullName>
    </recommendedName>
</protein>
<gene>
    <name evidence="3" type="ORF">EAF07_10025</name>
</gene>
<dbReference type="EMBL" id="RCVM01000031">
    <property type="protein sequence ID" value="RLY01264.1"/>
    <property type="molecule type" value="Genomic_DNA"/>
</dbReference>
<dbReference type="OrthoDB" id="4822551at2"/>
<comment type="caution">
    <text evidence="3">The sequence shown here is derived from an EMBL/GenBank/DDBJ whole genome shotgun (WGS) entry which is preliminary data.</text>
</comment>
<feature type="transmembrane region" description="Helical" evidence="1">
    <location>
        <begin position="37"/>
        <end position="54"/>
    </location>
</feature>
<organism evidence="3 4">
    <name type="scientific">Streptococcus hillyeri</name>
    <dbReference type="NCBI Taxonomy" id="2282420"/>
    <lineage>
        <taxon>Bacteria</taxon>
        <taxon>Bacillati</taxon>
        <taxon>Bacillota</taxon>
        <taxon>Bacilli</taxon>
        <taxon>Lactobacillales</taxon>
        <taxon>Streptococcaceae</taxon>
        <taxon>Streptococcus</taxon>
    </lineage>
</organism>
<keyword evidence="4" id="KW-1185">Reference proteome</keyword>